<dbReference type="eggNOG" id="COG3116">
    <property type="taxonomic scope" value="Bacteria"/>
</dbReference>
<keyword evidence="6 8" id="KW-0472">Membrane</keyword>
<reference evidence="10" key="1">
    <citation type="submission" date="2015-12" db="EMBL/GenBank/DDBJ databases">
        <authorList>
            <person name="Tikhonova T.V."/>
            <person name="Pavlov A.R."/>
            <person name="Beletsky A.V."/>
            <person name="Mardanov A.V."/>
            <person name="Sorokin D.Y."/>
            <person name="Ravin N.V."/>
            <person name="Popov V.O."/>
        </authorList>
    </citation>
    <scope>NUCLEOTIDE SEQUENCE</scope>
    <source>
        <strain evidence="10">DSM 14787</strain>
    </source>
</reference>
<accession>L0DZ22</accession>
<comment type="function">
    <text evidence="8">Essential cell division protein. May link together the upstream cell division proteins, which are predominantly cytoplasmic, with the downstream cell division proteins, which are predominantly periplasmic.</text>
</comment>
<evidence type="ECO:0000256" key="4">
    <source>
        <dbReference type="ARBA" id="ARBA00022692"/>
    </source>
</evidence>
<keyword evidence="7 8" id="KW-0131">Cell cycle</keyword>
<dbReference type="RefSeq" id="WP_015259363.1">
    <property type="nucleotide sequence ID" value="NC_019902.2"/>
</dbReference>
<evidence type="ECO:0000256" key="3">
    <source>
        <dbReference type="ARBA" id="ARBA00022618"/>
    </source>
</evidence>
<dbReference type="HOGENOM" id="CLU_156524_1_0_6"/>
<evidence type="ECO:0000256" key="1">
    <source>
        <dbReference type="ARBA" id="ARBA00004401"/>
    </source>
</evidence>
<dbReference type="AlphaFoldDB" id="L0DZ22"/>
<dbReference type="Pfam" id="PF04999">
    <property type="entry name" value="FtsL"/>
    <property type="match status" value="1"/>
</dbReference>
<dbReference type="GO" id="GO:0043093">
    <property type="term" value="P:FtsZ-dependent cytokinesis"/>
    <property type="evidence" value="ECO:0007669"/>
    <property type="project" value="UniProtKB-UniRule"/>
</dbReference>
<keyword evidence="4 8" id="KW-0812">Transmembrane</keyword>
<evidence type="ECO:0000256" key="5">
    <source>
        <dbReference type="ARBA" id="ARBA00022989"/>
    </source>
</evidence>
<comment type="similarity">
    <text evidence="8">Belongs to the FtsL family.</text>
</comment>
<evidence type="ECO:0000256" key="2">
    <source>
        <dbReference type="ARBA" id="ARBA00022475"/>
    </source>
</evidence>
<dbReference type="EMBL" id="CP003989">
    <property type="protein sequence ID" value="AGA34252.1"/>
    <property type="molecule type" value="Genomic_DNA"/>
</dbReference>
<dbReference type="STRING" id="1255043.TVNIR_2611"/>
<dbReference type="NCBIfam" id="TIGR02209">
    <property type="entry name" value="ftsL_broad"/>
    <property type="match status" value="1"/>
</dbReference>
<evidence type="ECO:0000256" key="9">
    <source>
        <dbReference type="NCBIfam" id="TIGR02209"/>
    </source>
</evidence>
<dbReference type="PANTHER" id="PTHR37479">
    <property type="entry name" value="CELL DIVISION PROTEIN FTSL"/>
    <property type="match status" value="1"/>
</dbReference>
<dbReference type="KEGG" id="tni:TVNIR_2611"/>
<sequence length="94" mass="10490">MSRVLILQIVLAALVFASAVGVVVARHEARQVFIEHQAALSERDALNLEWTQLQLEQATWATQARIETAARERLGMIKPGAEHIVYVGEVSWAR</sequence>
<dbReference type="GO" id="GO:0032153">
    <property type="term" value="C:cell division site"/>
    <property type="evidence" value="ECO:0007669"/>
    <property type="project" value="UniProtKB-UniRule"/>
</dbReference>
<evidence type="ECO:0000256" key="7">
    <source>
        <dbReference type="ARBA" id="ARBA00023306"/>
    </source>
</evidence>
<keyword evidence="3 8" id="KW-0132">Cell division</keyword>
<evidence type="ECO:0000256" key="8">
    <source>
        <dbReference type="HAMAP-Rule" id="MF_00910"/>
    </source>
</evidence>
<name>L0DZ22_THIND</name>
<proteinExistence type="inferred from homology"/>
<comment type="subunit">
    <text evidence="8">Part of a complex composed of FtsB, FtsL and FtsQ.</text>
</comment>
<keyword evidence="8" id="KW-0997">Cell inner membrane</keyword>
<evidence type="ECO:0000313" key="11">
    <source>
        <dbReference type="Proteomes" id="UP000010809"/>
    </source>
</evidence>
<dbReference type="GO" id="GO:0005886">
    <property type="term" value="C:plasma membrane"/>
    <property type="evidence" value="ECO:0007669"/>
    <property type="project" value="UniProtKB-SubCell"/>
</dbReference>
<dbReference type="InterPro" id="IPR011922">
    <property type="entry name" value="Cell_div_FtsL"/>
</dbReference>
<dbReference type="HAMAP" id="MF_00910">
    <property type="entry name" value="FtsL"/>
    <property type="match status" value="1"/>
</dbReference>
<organism evidence="10 11">
    <name type="scientific">Thioalkalivibrio nitratireducens (strain DSM 14787 / UNIQEM 213 / ALEN2)</name>
    <dbReference type="NCBI Taxonomy" id="1255043"/>
    <lineage>
        <taxon>Bacteria</taxon>
        <taxon>Pseudomonadati</taxon>
        <taxon>Pseudomonadota</taxon>
        <taxon>Gammaproteobacteria</taxon>
        <taxon>Chromatiales</taxon>
        <taxon>Ectothiorhodospiraceae</taxon>
        <taxon>Thioalkalivibrio</taxon>
    </lineage>
</organism>
<dbReference type="PANTHER" id="PTHR37479:SF1">
    <property type="entry name" value="CELL DIVISION PROTEIN FTSL"/>
    <property type="match status" value="1"/>
</dbReference>
<keyword evidence="11" id="KW-1185">Reference proteome</keyword>
<keyword evidence="2 8" id="KW-1003">Cell membrane</keyword>
<dbReference type="Proteomes" id="UP000010809">
    <property type="component" value="Chromosome"/>
</dbReference>
<protein>
    <recommendedName>
        <fullName evidence="8 9">Cell division protein FtsL</fullName>
    </recommendedName>
</protein>
<comment type="subcellular location">
    <subcellularLocation>
        <location evidence="8">Cell inner membrane</location>
        <topology evidence="8">Single-pass type II membrane protein</topology>
    </subcellularLocation>
    <subcellularLocation>
        <location evidence="1">Cell membrane</location>
        <topology evidence="1">Single-pass type II membrane protein</topology>
    </subcellularLocation>
    <text evidence="8">Localizes to the division septum where it forms a ring structure.</text>
</comment>
<keyword evidence="5 8" id="KW-1133">Transmembrane helix</keyword>
<dbReference type="PATRIC" id="fig|1255043.3.peg.2637"/>
<evidence type="ECO:0000313" key="10">
    <source>
        <dbReference type="EMBL" id="AGA34252.1"/>
    </source>
</evidence>
<gene>
    <name evidence="10" type="primary">ftsL [H]</name>
    <name evidence="8" type="synonym">ftsL</name>
    <name evidence="10" type="ordered locus">TVNIR_2611</name>
</gene>
<dbReference type="OrthoDB" id="5298556at2"/>
<evidence type="ECO:0000256" key="6">
    <source>
        <dbReference type="ARBA" id="ARBA00023136"/>
    </source>
</evidence>